<sequence>MRHVLLIDLADDAAAIAHYEAWHASGALPPAIGASIRAADIMAMDIYRSGNRLVMLMETGPGYDPAAKAAADAADPAVQAWEAQMGAVQHSLPWAAPDAKWTPATHIFSLDEQP</sequence>
<proteinExistence type="predicted"/>
<accession>A0A0J7XNC7</accession>
<dbReference type="Proteomes" id="UP000052232">
    <property type="component" value="Unassembled WGS sequence"/>
</dbReference>
<reference evidence="1 2" key="1">
    <citation type="journal article" date="2015" name="G3 (Bethesda)">
        <title>Insights into Ongoing Evolution of the Hexachlorocyclohexane Catabolic Pathway from Comparative Genomics of Ten Sphingomonadaceae Strains.</title>
        <authorList>
            <person name="Pearce S.L."/>
            <person name="Oakeshott J.G."/>
            <person name="Pandey G."/>
        </authorList>
    </citation>
    <scope>NUCLEOTIDE SEQUENCE [LARGE SCALE GENOMIC DNA]</scope>
    <source>
        <strain evidence="1 2">LL01</strain>
    </source>
</reference>
<dbReference type="EMBL" id="JACT01000005">
    <property type="protein sequence ID" value="KMS53134.1"/>
    <property type="molecule type" value="Genomic_DNA"/>
</dbReference>
<dbReference type="AlphaFoldDB" id="A0A0J7XNC7"/>
<protein>
    <recommendedName>
        <fullName evidence="3">L-rhamnose mutarotase</fullName>
    </recommendedName>
</protein>
<dbReference type="Gene3D" id="3.30.70.100">
    <property type="match status" value="1"/>
</dbReference>
<dbReference type="InterPro" id="IPR011008">
    <property type="entry name" value="Dimeric_a/b-barrel"/>
</dbReference>
<evidence type="ECO:0000313" key="1">
    <source>
        <dbReference type="EMBL" id="KMS53134.1"/>
    </source>
</evidence>
<evidence type="ECO:0000313" key="2">
    <source>
        <dbReference type="Proteomes" id="UP000052232"/>
    </source>
</evidence>
<dbReference type="RefSeq" id="WP_066608016.1">
    <property type="nucleotide sequence ID" value="NZ_KQ130436.1"/>
</dbReference>
<evidence type="ECO:0008006" key="3">
    <source>
        <dbReference type="Google" id="ProtNLM"/>
    </source>
</evidence>
<dbReference type="InterPro" id="IPR052996">
    <property type="entry name" value="Carb_Metab_Mutarotase"/>
</dbReference>
<dbReference type="GO" id="GO:0016857">
    <property type="term" value="F:racemase and epimerase activity, acting on carbohydrates and derivatives"/>
    <property type="evidence" value="ECO:0007669"/>
    <property type="project" value="InterPro"/>
</dbReference>
<dbReference type="Pfam" id="PF05336">
    <property type="entry name" value="rhaM"/>
    <property type="match status" value="1"/>
</dbReference>
<dbReference type="InterPro" id="IPR008000">
    <property type="entry name" value="Rham/fucose_mutarotase"/>
</dbReference>
<name>A0A0J7XNC7_9SPHN</name>
<dbReference type="PANTHER" id="PTHR43239:SF1">
    <property type="entry name" value="UPF0734 PROTEIN DDB_G0273871_DDB_G0273177"/>
    <property type="match status" value="1"/>
</dbReference>
<dbReference type="PANTHER" id="PTHR43239">
    <property type="entry name" value="UPF0734 PROTEIN DDB_G0273871/DDB_G0273177"/>
    <property type="match status" value="1"/>
</dbReference>
<comment type="caution">
    <text evidence="1">The sequence shown here is derived from an EMBL/GenBank/DDBJ whole genome shotgun (WGS) entry which is preliminary data.</text>
</comment>
<dbReference type="STRING" id="1420583.V473_19320"/>
<keyword evidence="2" id="KW-1185">Reference proteome</keyword>
<organism evidence="1 2">
    <name type="scientific">Sphingobium cupriresistens LL01</name>
    <dbReference type="NCBI Taxonomy" id="1420583"/>
    <lineage>
        <taxon>Bacteria</taxon>
        <taxon>Pseudomonadati</taxon>
        <taxon>Pseudomonadota</taxon>
        <taxon>Alphaproteobacteria</taxon>
        <taxon>Sphingomonadales</taxon>
        <taxon>Sphingomonadaceae</taxon>
        <taxon>Sphingobium</taxon>
    </lineage>
</organism>
<dbReference type="PATRIC" id="fig|1420583.3.peg.3664"/>
<dbReference type="SUPFAM" id="SSF54909">
    <property type="entry name" value="Dimeric alpha+beta barrel"/>
    <property type="match status" value="1"/>
</dbReference>
<gene>
    <name evidence="1" type="ORF">V473_19320</name>
</gene>